<evidence type="ECO:0000313" key="1">
    <source>
        <dbReference type="EMBL" id="AFK90327.1"/>
    </source>
</evidence>
<reference evidence="1" key="1">
    <citation type="submission" date="2012-01" db="EMBL/GenBank/DDBJ databases">
        <authorList>
            <person name="Summers A.O."/>
            <person name="Wireman J."/>
            <person name="Williams L.E."/>
        </authorList>
    </citation>
    <scope>NUCLEOTIDE SEQUENCE</scope>
    <source>
        <strain evidence="1">SGSC3045</strain>
        <plasmid evidence="1">pSGSC3045-121</plasmid>
    </source>
</reference>
<dbReference type="EMBL" id="JQ418541">
    <property type="protein sequence ID" value="AFK90327.1"/>
    <property type="molecule type" value="Genomic_DNA"/>
</dbReference>
<accession>I3W400</accession>
<dbReference type="AlphaFoldDB" id="I3W400"/>
<keyword evidence="1" id="KW-0614">Plasmid</keyword>
<geneLocation type="plasmid" evidence="1">
    <name>pSGSC3045-121</name>
</geneLocation>
<proteinExistence type="predicted"/>
<sequence length="39" mass="4286">MILLLPTAMTSTCFTSSGKDIDLGNLTAWVRLLKKVLYA</sequence>
<protein>
    <submittedName>
        <fullName evidence="1">IncF plasmid conjugative transfer protein TrbH</fullName>
    </submittedName>
</protein>
<organism evidence="1">
    <name type="scientific">Salmonella enterica subsp. salamae</name>
    <dbReference type="NCBI Taxonomy" id="59202"/>
    <lineage>
        <taxon>Bacteria</taxon>
        <taxon>Pseudomonadati</taxon>
        <taxon>Pseudomonadota</taxon>
        <taxon>Gammaproteobacteria</taxon>
        <taxon>Enterobacterales</taxon>
        <taxon>Enterobacteriaceae</taxon>
        <taxon>Salmonella</taxon>
    </lineage>
</organism>
<name>I3W400_SALER</name>